<dbReference type="SMART" id="SM00858">
    <property type="entry name" value="SAF"/>
    <property type="match status" value="1"/>
</dbReference>
<proteinExistence type="predicted"/>
<evidence type="ECO:0000256" key="1">
    <source>
        <dbReference type="SAM" id="MobiDB-lite"/>
    </source>
</evidence>
<feature type="region of interest" description="Disordered" evidence="1">
    <location>
        <begin position="165"/>
        <end position="185"/>
    </location>
</feature>
<dbReference type="OrthoDB" id="3233073at2"/>
<keyword evidence="4" id="KW-1185">Reference proteome</keyword>
<sequence>MSVFGMDRQGGRRTRNDLKSRRRSAMLYRLGIALCAGLAVWAALQCVVSLTANQPVVVAGSTIGRGETIDARQLTVVTVPASAAMGGMFDDSTAIVGKIARVDIDVGSPILTSMIGETPTVEASQTTVQVTLASVPESLIPGDVVKLVTASATLSGHATVITVPRHDDAGEAGGPGGGLLSGTSDDDAGSTVTFAMAPNEALATLKAQQDHPILAVQQ</sequence>
<dbReference type="AlphaFoldDB" id="A0A2M9HFR2"/>
<dbReference type="InterPro" id="IPR013974">
    <property type="entry name" value="SAF"/>
</dbReference>
<dbReference type="Proteomes" id="UP000231451">
    <property type="component" value="Unassembled WGS sequence"/>
</dbReference>
<name>A0A2M9HFR2_9BIFI</name>
<organism evidence="3 4">
    <name type="scientific">Bifidobacterium simiarum</name>
    <dbReference type="NCBI Taxonomy" id="2045441"/>
    <lineage>
        <taxon>Bacteria</taxon>
        <taxon>Bacillati</taxon>
        <taxon>Actinomycetota</taxon>
        <taxon>Actinomycetes</taxon>
        <taxon>Bifidobacteriales</taxon>
        <taxon>Bifidobacteriaceae</taxon>
        <taxon>Bifidobacterium</taxon>
    </lineage>
</organism>
<dbReference type="Gene3D" id="3.90.1210.10">
    <property type="entry name" value="Antifreeze-like/N-acetylneuraminic acid synthase C-terminal domain"/>
    <property type="match status" value="1"/>
</dbReference>
<evidence type="ECO:0000259" key="2">
    <source>
        <dbReference type="SMART" id="SM00858"/>
    </source>
</evidence>
<dbReference type="RefSeq" id="WP_100512657.1">
    <property type="nucleotide sequence ID" value="NZ_PEBK01000003.1"/>
</dbReference>
<feature type="compositionally biased region" description="Gly residues" evidence="1">
    <location>
        <begin position="171"/>
        <end position="180"/>
    </location>
</feature>
<evidence type="ECO:0000313" key="3">
    <source>
        <dbReference type="EMBL" id="PJM75652.1"/>
    </source>
</evidence>
<dbReference type="CDD" id="cd11614">
    <property type="entry name" value="SAF_CpaB_FlgA_like"/>
    <property type="match status" value="1"/>
</dbReference>
<dbReference type="EMBL" id="PEBK01000003">
    <property type="protein sequence ID" value="PJM75652.1"/>
    <property type="molecule type" value="Genomic_DNA"/>
</dbReference>
<evidence type="ECO:0000313" key="4">
    <source>
        <dbReference type="Proteomes" id="UP000231451"/>
    </source>
</evidence>
<comment type="caution">
    <text evidence="3">The sequence shown here is derived from an EMBL/GenBank/DDBJ whole genome shotgun (WGS) entry which is preliminary data.</text>
</comment>
<gene>
    <name evidence="3" type="ORF">CSQ87_04330</name>
</gene>
<dbReference type="Pfam" id="PF08666">
    <property type="entry name" value="SAF"/>
    <property type="match status" value="1"/>
</dbReference>
<reference evidence="3 4" key="1">
    <citation type="submission" date="2017-10" db="EMBL/GenBank/DDBJ databases">
        <title>Draft genome sequences of strains TRE 1, TRE 9, TRE H and TRI 7, isolated from tamarins, belonging to four potential novel Bifidobacterium species.</title>
        <authorList>
            <person name="Mattarelli P."/>
            <person name="Modesto M."/>
            <person name="Puglisi E."/>
            <person name="Morelli L."/>
            <person name="Spezio C."/>
            <person name="Bonetti A."/>
            <person name="Sandri C."/>
        </authorList>
    </citation>
    <scope>NUCLEOTIDE SEQUENCE [LARGE SCALE GENOMIC DNA]</scope>
    <source>
        <strain evidence="4">TRI7</strain>
    </source>
</reference>
<accession>A0A2M9HFR2</accession>
<feature type="domain" description="SAF" evidence="2">
    <location>
        <begin position="54"/>
        <end position="116"/>
    </location>
</feature>
<protein>
    <recommendedName>
        <fullName evidence="2">SAF domain-containing protein</fullName>
    </recommendedName>
</protein>